<gene>
    <name evidence="1" type="ORF">Ataiwa_36340</name>
</gene>
<reference evidence="1 2" key="1">
    <citation type="submission" date="2023-08" db="EMBL/GenBank/DDBJ databases">
        <title>Draft genome sequence of Algoriphagus taiwanensis.</title>
        <authorList>
            <person name="Takatani N."/>
            <person name="Hosokawa M."/>
            <person name="Sawabe T."/>
        </authorList>
    </citation>
    <scope>NUCLEOTIDE SEQUENCE [LARGE SCALE GENOMIC DNA]</scope>
    <source>
        <strain evidence="1 2">JCM 19755</strain>
    </source>
</reference>
<protein>
    <submittedName>
        <fullName evidence="1">Uncharacterized protein</fullName>
    </submittedName>
</protein>
<accession>A0ABQ6Q5H1</accession>
<evidence type="ECO:0000313" key="1">
    <source>
        <dbReference type="EMBL" id="GMQ35361.1"/>
    </source>
</evidence>
<name>A0ABQ6Q5H1_9BACT</name>
<proteinExistence type="predicted"/>
<dbReference type="EMBL" id="BTPE01000017">
    <property type="protein sequence ID" value="GMQ35361.1"/>
    <property type="molecule type" value="Genomic_DNA"/>
</dbReference>
<evidence type="ECO:0000313" key="2">
    <source>
        <dbReference type="Proteomes" id="UP001307705"/>
    </source>
</evidence>
<organism evidence="1 2">
    <name type="scientific">Algoriphagus taiwanensis</name>
    <dbReference type="NCBI Taxonomy" id="1445656"/>
    <lineage>
        <taxon>Bacteria</taxon>
        <taxon>Pseudomonadati</taxon>
        <taxon>Bacteroidota</taxon>
        <taxon>Cytophagia</taxon>
        <taxon>Cytophagales</taxon>
        <taxon>Cyclobacteriaceae</taxon>
        <taxon>Algoriphagus</taxon>
    </lineage>
</organism>
<sequence>MKAHLIPSFSFYTKKTSDPIGAGGLDTIILILDTLINA</sequence>
<comment type="caution">
    <text evidence="1">The sequence shown here is derived from an EMBL/GenBank/DDBJ whole genome shotgun (WGS) entry which is preliminary data.</text>
</comment>
<dbReference type="Proteomes" id="UP001307705">
    <property type="component" value="Unassembled WGS sequence"/>
</dbReference>
<keyword evidence="2" id="KW-1185">Reference proteome</keyword>